<name>A0A2U1NE11_ARTAN</name>
<dbReference type="AlphaFoldDB" id="A0A2U1NE11"/>
<gene>
    <name evidence="1" type="ORF">CTI12_AA274720</name>
</gene>
<keyword evidence="2" id="KW-1185">Reference proteome</keyword>
<accession>A0A2U1NE11</accession>
<reference evidence="1 2" key="1">
    <citation type="journal article" date="2018" name="Mol. Plant">
        <title>The genome of Artemisia annua provides insight into the evolution of Asteraceae family and artemisinin biosynthesis.</title>
        <authorList>
            <person name="Shen Q."/>
            <person name="Zhang L."/>
            <person name="Liao Z."/>
            <person name="Wang S."/>
            <person name="Yan T."/>
            <person name="Shi P."/>
            <person name="Liu M."/>
            <person name="Fu X."/>
            <person name="Pan Q."/>
            <person name="Wang Y."/>
            <person name="Lv Z."/>
            <person name="Lu X."/>
            <person name="Zhang F."/>
            <person name="Jiang W."/>
            <person name="Ma Y."/>
            <person name="Chen M."/>
            <person name="Hao X."/>
            <person name="Li L."/>
            <person name="Tang Y."/>
            <person name="Lv G."/>
            <person name="Zhou Y."/>
            <person name="Sun X."/>
            <person name="Brodelius P.E."/>
            <person name="Rose J.K.C."/>
            <person name="Tang K."/>
        </authorList>
    </citation>
    <scope>NUCLEOTIDE SEQUENCE [LARGE SCALE GENOMIC DNA]</scope>
    <source>
        <strain evidence="2">cv. Huhao1</strain>
        <tissue evidence="1">Leaf</tissue>
    </source>
</reference>
<dbReference type="OrthoDB" id="1721734at2759"/>
<dbReference type="EMBL" id="PKPP01003026">
    <property type="protein sequence ID" value="PWA71754.1"/>
    <property type="molecule type" value="Genomic_DNA"/>
</dbReference>
<protein>
    <submittedName>
        <fullName evidence="1">Rhodanese-like domain-containing protein</fullName>
    </submittedName>
</protein>
<organism evidence="1 2">
    <name type="scientific">Artemisia annua</name>
    <name type="common">Sweet wormwood</name>
    <dbReference type="NCBI Taxonomy" id="35608"/>
    <lineage>
        <taxon>Eukaryota</taxon>
        <taxon>Viridiplantae</taxon>
        <taxon>Streptophyta</taxon>
        <taxon>Embryophyta</taxon>
        <taxon>Tracheophyta</taxon>
        <taxon>Spermatophyta</taxon>
        <taxon>Magnoliopsida</taxon>
        <taxon>eudicotyledons</taxon>
        <taxon>Gunneridae</taxon>
        <taxon>Pentapetalae</taxon>
        <taxon>asterids</taxon>
        <taxon>campanulids</taxon>
        <taxon>Asterales</taxon>
        <taxon>Asteraceae</taxon>
        <taxon>Asteroideae</taxon>
        <taxon>Anthemideae</taxon>
        <taxon>Artemisiinae</taxon>
        <taxon>Artemisia</taxon>
    </lineage>
</organism>
<dbReference type="Proteomes" id="UP000245207">
    <property type="component" value="Unassembled WGS sequence"/>
</dbReference>
<sequence>MEGSLCVVGDGHLPASSAVTCSTQGCYRIGNSKMTLNVNLQQGHKKARSLLMDNGVEEKFKQVQKVSGHVYVFAEGAIKTLVEFLKPAADMPMPVLQQAGGEAVKIVMPVMSEATKKAQEAIQSGTVLRSDVTGKVLMKWLLSGMPDLKLGLNDKIGLEKEPFHLSNTLRSSHLQLLFAAPVYGVIGLKRVGLDAEAGTEMWLKRVHLGAEAGLKQMRLCTEMEPRDAQQSKDEGSGYSAGLLLLERNINHITLEESDDESEKITDLAGSTKAPFPNLQDMTKMARLSQRNCLLTGPIPDYYGNGSQSG</sequence>
<comment type="caution">
    <text evidence="1">The sequence shown here is derived from an EMBL/GenBank/DDBJ whole genome shotgun (WGS) entry which is preliminary data.</text>
</comment>
<dbReference type="STRING" id="35608.A0A2U1NE11"/>
<evidence type="ECO:0000313" key="2">
    <source>
        <dbReference type="Proteomes" id="UP000245207"/>
    </source>
</evidence>
<dbReference type="Gene3D" id="2.60.40.1170">
    <property type="entry name" value="Mu homology domain, subdomain B"/>
    <property type="match status" value="1"/>
</dbReference>
<dbReference type="InterPro" id="IPR036168">
    <property type="entry name" value="AP2_Mu_C_sf"/>
</dbReference>
<proteinExistence type="predicted"/>
<dbReference type="SUPFAM" id="SSF49447">
    <property type="entry name" value="Second domain of Mu2 adaptin subunit (ap50) of ap2 adaptor"/>
    <property type="match status" value="1"/>
</dbReference>
<evidence type="ECO:0000313" key="1">
    <source>
        <dbReference type="EMBL" id="PWA71754.1"/>
    </source>
</evidence>